<accession>A0A2K1KEI1</accession>
<dbReference type="Proteomes" id="UP000006727">
    <property type="component" value="Chromosome 6"/>
</dbReference>
<proteinExistence type="predicted"/>
<reference evidence="1 3" key="1">
    <citation type="journal article" date="2008" name="Science">
        <title>The Physcomitrella genome reveals evolutionary insights into the conquest of land by plants.</title>
        <authorList>
            <person name="Rensing S."/>
            <person name="Lang D."/>
            <person name="Zimmer A."/>
            <person name="Terry A."/>
            <person name="Salamov A."/>
            <person name="Shapiro H."/>
            <person name="Nishiyama T."/>
            <person name="Perroud P.-F."/>
            <person name="Lindquist E."/>
            <person name="Kamisugi Y."/>
            <person name="Tanahashi T."/>
            <person name="Sakakibara K."/>
            <person name="Fujita T."/>
            <person name="Oishi K."/>
            <person name="Shin-I T."/>
            <person name="Kuroki Y."/>
            <person name="Toyoda A."/>
            <person name="Suzuki Y."/>
            <person name="Hashimoto A."/>
            <person name="Yamaguchi K."/>
            <person name="Sugano A."/>
            <person name="Kohara Y."/>
            <person name="Fujiyama A."/>
            <person name="Anterola A."/>
            <person name="Aoki S."/>
            <person name="Ashton N."/>
            <person name="Barbazuk W.B."/>
            <person name="Barker E."/>
            <person name="Bennetzen J."/>
            <person name="Bezanilla M."/>
            <person name="Blankenship R."/>
            <person name="Cho S.H."/>
            <person name="Dutcher S."/>
            <person name="Estelle M."/>
            <person name="Fawcett J.A."/>
            <person name="Gundlach H."/>
            <person name="Hanada K."/>
            <person name="Heyl A."/>
            <person name="Hicks K.A."/>
            <person name="Hugh J."/>
            <person name="Lohr M."/>
            <person name="Mayer K."/>
            <person name="Melkozernov A."/>
            <person name="Murata T."/>
            <person name="Nelson D."/>
            <person name="Pils B."/>
            <person name="Prigge M."/>
            <person name="Reiss B."/>
            <person name="Renner T."/>
            <person name="Rombauts S."/>
            <person name="Rushton P."/>
            <person name="Sanderfoot A."/>
            <person name="Schween G."/>
            <person name="Shiu S.-H."/>
            <person name="Stueber K."/>
            <person name="Theodoulou F.L."/>
            <person name="Tu H."/>
            <person name="Van de Peer Y."/>
            <person name="Verrier P.J."/>
            <person name="Waters E."/>
            <person name="Wood A."/>
            <person name="Yang L."/>
            <person name="Cove D."/>
            <person name="Cuming A."/>
            <person name="Hasebe M."/>
            <person name="Lucas S."/>
            <person name="Mishler D.B."/>
            <person name="Reski R."/>
            <person name="Grigoriev I."/>
            <person name="Quatrano R.S."/>
            <person name="Boore J.L."/>
        </authorList>
    </citation>
    <scope>NUCLEOTIDE SEQUENCE [LARGE SCALE GENOMIC DNA]</scope>
    <source>
        <strain evidence="2 3">cv. Gransden 2004</strain>
    </source>
</reference>
<dbReference type="AlphaFoldDB" id="A0A2K1KEI1"/>
<sequence length="85" mass="9974">MSSKCDSVSHENDDYTKIKRAISLTSVHEAGNSIIFLGDEKRKWNEYIQYHPDKRCTCHVLRHVGHTQRSGLRKQYAKEDHNDYP</sequence>
<organism evidence="1">
    <name type="scientific">Physcomitrium patens</name>
    <name type="common">Spreading-leaved earth moss</name>
    <name type="synonym">Physcomitrella patens</name>
    <dbReference type="NCBI Taxonomy" id="3218"/>
    <lineage>
        <taxon>Eukaryota</taxon>
        <taxon>Viridiplantae</taxon>
        <taxon>Streptophyta</taxon>
        <taxon>Embryophyta</taxon>
        <taxon>Bryophyta</taxon>
        <taxon>Bryophytina</taxon>
        <taxon>Bryopsida</taxon>
        <taxon>Funariidae</taxon>
        <taxon>Funariales</taxon>
        <taxon>Funariaceae</taxon>
        <taxon>Physcomitrium</taxon>
    </lineage>
</organism>
<dbReference type="InParanoid" id="A0A2K1KEI1"/>
<reference evidence="2" key="3">
    <citation type="submission" date="2020-12" db="UniProtKB">
        <authorList>
            <consortium name="EnsemblPlants"/>
        </authorList>
    </citation>
    <scope>IDENTIFICATION</scope>
</reference>
<dbReference type="Gramene" id="Pp3c6_5805V3.1">
    <property type="protein sequence ID" value="Pp3c6_5805V3.1"/>
    <property type="gene ID" value="Pp3c6_5805"/>
</dbReference>
<evidence type="ECO:0000313" key="3">
    <source>
        <dbReference type="Proteomes" id="UP000006727"/>
    </source>
</evidence>
<protein>
    <submittedName>
        <fullName evidence="1 2">Uncharacterized protein</fullName>
    </submittedName>
</protein>
<evidence type="ECO:0000313" key="2">
    <source>
        <dbReference type="EnsemblPlants" id="Pp3c6_5805V3.1"/>
    </source>
</evidence>
<dbReference type="EMBL" id="ABEU02000006">
    <property type="protein sequence ID" value="PNR52183.1"/>
    <property type="molecule type" value="Genomic_DNA"/>
</dbReference>
<gene>
    <name evidence="1" type="ORF">PHYPA_008557</name>
</gene>
<reference evidence="1 3" key="2">
    <citation type="journal article" date="2018" name="Plant J.">
        <title>The Physcomitrella patens chromosome-scale assembly reveals moss genome structure and evolution.</title>
        <authorList>
            <person name="Lang D."/>
            <person name="Ullrich K.K."/>
            <person name="Murat F."/>
            <person name="Fuchs J."/>
            <person name="Jenkins J."/>
            <person name="Haas F.B."/>
            <person name="Piednoel M."/>
            <person name="Gundlach H."/>
            <person name="Van Bel M."/>
            <person name="Meyberg R."/>
            <person name="Vives C."/>
            <person name="Morata J."/>
            <person name="Symeonidi A."/>
            <person name="Hiss M."/>
            <person name="Muchero W."/>
            <person name="Kamisugi Y."/>
            <person name="Saleh O."/>
            <person name="Blanc G."/>
            <person name="Decker E.L."/>
            <person name="van Gessel N."/>
            <person name="Grimwood J."/>
            <person name="Hayes R.D."/>
            <person name="Graham S.W."/>
            <person name="Gunter L.E."/>
            <person name="McDaniel S.F."/>
            <person name="Hoernstein S.N.W."/>
            <person name="Larsson A."/>
            <person name="Li F.W."/>
            <person name="Perroud P.F."/>
            <person name="Phillips J."/>
            <person name="Ranjan P."/>
            <person name="Rokshar D.S."/>
            <person name="Rothfels C.J."/>
            <person name="Schneider L."/>
            <person name="Shu S."/>
            <person name="Stevenson D.W."/>
            <person name="Thummler F."/>
            <person name="Tillich M."/>
            <person name="Villarreal Aguilar J.C."/>
            <person name="Widiez T."/>
            <person name="Wong G.K."/>
            <person name="Wymore A."/>
            <person name="Zhang Y."/>
            <person name="Zimmer A.D."/>
            <person name="Quatrano R.S."/>
            <person name="Mayer K.F.X."/>
            <person name="Goodstein D."/>
            <person name="Casacuberta J.M."/>
            <person name="Vandepoele K."/>
            <person name="Reski R."/>
            <person name="Cuming A.C."/>
            <person name="Tuskan G.A."/>
            <person name="Maumus F."/>
            <person name="Salse J."/>
            <person name="Schmutz J."/>
            <person name="Rensing S.A."/>
        </authorList>
    </citation>
    <scope>NUCLEOTIDE SEQUENCE [LARGE SCALE GENOMIC DNA]</scope>
    <source>
        <strain evidence="2 3">cv. Gransden 2004</strain>
    </source>
</reference>
<keyword evidence="3" id="KW-1185">Reference proteome</keyword>
<name>A0A2K1KEI1_PHYPA</name>
<dbReference type="EnsemblPlants" id="Pp3c6_5805V3.1">
    <property type="protein sequence ID" value="Pp3c6_5805V3.1"/>
    <property type="gene ID" value="Pp3c6_5805"/>
</dbReference>
<evidence type="ECO:0000313" key="1">
    <source>
        <dbReference type="EMBL" id="PNR52183.1"/>
    </source>
</evidence>